<dbReference type="Proteomes" id="UP000094336">
    <property type="component" value="Unassembled WGS sequence"/>
</dbReference>
<dbReference type="GO" id="GO:0000921">
    <property type="term" value="P:septin ring assembly"/>
    <property type="evidence" value="ECO:0007669"/>
    <property type="project" value="EnsemblFungi"/>
</dbReference>
<dbReference type="STRING" id="984486.A0A1E3QV17"/>
<feature type="transmembrane region" description="Helical" evidence="1">
    <location>
        <begin position="432"/>
        <end position="451"/>
    </location>
</feature>
<dbReference type="GO" id="GO:0160031">
    <property type="term" value="P:endoplasmic reticulum membrane biogenesis"/>
    <property type="evidence" value="ECO:0007669"/>
    <property type="project" value="EnsemblFungi"/>
</dbReference>
<dbReference type="GO" id="GO:0006882">
    <property type="term" value="P:intracellular zinc ion homeostasis"/>
    <property type="evidence" value="ECO:0007669"/>
    <property type="project" value="EnsemblFungi"/>
</dbReference>
<dbReference type="GO" id="GO:0031204">
    <property type="term" value="P:post-translational protein targeting to membrane, translocation"/>
    <property type="evidence" value="ECO:0007669"/>
    <property type="project" value="EnsemblFungi"/>
</dbReference>
<protein>
    <recommendedName>
        <fullName evidence="4">ICE2-domain-containing protein</fullName>
    </recommendedName>
</protein>
<evidence type="ECO:0000313" key="3">
    <source>
        <dbReference type="Proteomes" id="UP000094336"/>
    </source>
</evidence>
<evidence type="ECO:0008006" key="4">
    <source>
        <dbReference type="Google" id="ProtNLM"/>
    </source>
</evidence>
<dbReference type="InterPro" id="IPR013635">
    <property type="entry name" value="Ice2"/>
</dbReference>
<organism evidence="2 3">
    <name type="scientific">Babjeviella inositovora NRRL Y-12698</name>
    <dbReference type="NCBI Taxonomy" id="984486"/>
    <lineage>
        <taxon>Eukaryota</taxon>
        <taxon>Fungi</taxon>
        <taxon>Dikarya</taxon>
        <taxon>Ascomycota</taxon>
        <taxon>Saccharomycotina</taxon>
        <taxon>Pichiomycetes</taxon>
        <taxon>Serinales incertae sedis</taxon>
        <taxon>Babjeviella</taxon>
    </lineage>
</organism>
<dbReference type="PANTHER" id="PTHR31726:SF2">
    <property type="entry name" value="PROTEIN ICE2"/>
    <property type="match status" value="1"/>
</dbReference>
<gene>
    <name evidence="2" type="ORF">BABINDRAFT_6199</name>
</gene>
<feature type="transmembrane region" description="Helical" evidence="1">
    <location>
        <begin position="149"/>
        <end position="169"/>
    </location>
</feature>
<dbReference type="RefSeq" id="XP_018986839.1">
    <property type="nucleotide sequence ID" value="XM_019132379.1"/>
</dbReference>
<reference evidence="3" key="1">
    <citation type="submission" date="2016-05" db="EMBL/GenBank/DDBJ databases">
        <title>Comparative genomics of biotechnologically important yeasts.</title>
        <authorList>
            <consortium name="DOE Joint Genome Institute"/>
            <person name="Riley R."/>
            <person name="Haridas S."/>
            <person name="Wolfe K.H."/>
            <person name="Lopes M.R."/>
            <person name="Hittinger C.T."/>
            <person name="Goker M."/>
            <person name="Salamov A."/>
            <person name="Wisecaver J."/>
            <person name="Long T.M."/>
            <person name="Aerts A.L."/>
            <person name="Barry K."/>
            <person name="Choi C."/>
            <person name="Clum A."/>
            <person name="Coughlan A.Y."/>
            <person name="Deshpande S."/>
            <person name="Douglass A.P."/>
            <person name="Hanson S.J."/>
            <person name="Klenk H.-P."/>
            <person name="Labutti K."/>
            <person name="Lapidus A."/>
            <person name="Lindquist E."/>
            <person name="Lipzen A."/>
            <person name="Meier-Kolthoff J.P."/>
            <person name="Ohm R.A."/>
            <person name="Otillar R.P."/>
            <person name="Pangilinan J."/>
            <person name="Peng Y."/>
            <person name="Rokas A."/>
            <person name="Rosa C.A."/>
            <person name="Scheuner C."/>
            <person name="Sibirny A.A."/>
            <person name="Slot J.C."/>
            <person name="Stielow J.B."/>
            <person name="Sun H."/>
            <person name="Kurtzman C.P."/>
            <person name="Blackwell M."/>
            <person name="Grigoriev I.V."/>
            <person name="Jeffries T.W."/>
        </authorList>
    </citation>
    <scope>NUCLEOTIDE SEQUENCE [LARGE SCALE GENOMIC DNA]</scope>
    <source>
        <strain evidence="3">NRRL Y-12698</strain>
    </source>
</reference>
<proteinExistence type="predicted"/>
<dbReference type="GO" id="GO:0005789">
    <property type="term" value="C:endoplasmic reticulum membrane"/>
    <property type="evidence" value="ECO:0007669"/>
    <property type="project" value="EnsemblFungi"/>
</dbReference>
<keyword evidence="1" id="KW-0812">Transmembrane</keyword>
<sequence length="484" mass="54054">MFSRVKTLRTVLATAYMLLVILTIPLAFEIGGLDCGFTYTIIINALYFVLTTLTTITRNRYTLLSLLYYCQHLILPSILSLVLSLYTEGSPFALQAESSWSRVVLEPWKYFVTNSTPLFTISEGLCSLLLIQTIGQATNWLSKHKSDSYLILALLISSVTITASVYFLYEIYVSPVLNLSQEITVLQASMLGSILTYTGVVGLYGILLKNGSTIESSLLFAYIVRCIYEIFPEMSQDVSSMIAAMVNTASQNIQGNGYLHQLFQTLYAPYTASSSTLLHQAQQMCVNLTSTFPGLFATVLQFSRIAVSTLSPLIILNLAYRIGVFYAATRIIPILSYSTPSSPSLSAASSSTLLNRHTLSKKQLSTNMNLLYAYAPCIVIAVYTHLMVQYYSGAVATHNQLQIWPPTVLQRFQYTSEFFRNDSVIVVNSLQFWQWMNIVITLVTYSLELVGNGKKGGNRNQILDHHITATVSSFEKEIKDDWKD</sequence>
<feature type="transmembrane region" description="Helical" evidence="1">
    <location>
        <begin position="370"/>
        <end position="391"/>
    </location>
</feature>
<evidence type="ECO:0000313" key="2">
    <source>
        <dbReference type="EMBL" id="ODQ81511.1"/>
    </source>
</evidence>
<feature type="transmembrane region" description="Helical" evidence="1">
    <location>
        <begin position="66"/>
        <end position="86"/>
    </location>
</feature>
<dbReference type="OrthoDB" id="5577218at2759"/>
<feature type="transmembrane region" description="Helical" evidence="1">
    <location>
        <begin position="118"/>
        <end position="137"/>
    </location>
</feature>
<feature type="transmembrane region" description="Helical" evidence="1">
    <location>
        <begin position="189"/>
        <end position="208"/>
    </location>
</feature>
<dbReference type="GO" id="GO:0032541">
    <property type="term" value="C:cortical endoplasmic reticulum"/>
    <property type="evidence" value="ECO:0007669"/>
    <property type="project" value="EnsemblFungi"/>
</dbReference>
<dbReference type="PANTHER" id="PTHR31726">
    <property type="entry name" value="PROTEIN ICE2"/>
    <property type="match status" value="1"/>
</dbReference>
<dbReference type="EMBL" id="KV454427">
    <property type="protein sequence ID" value="ODQ81511.1"/>
    <property type="molecule type" value="Genomic_DNA"/>
</dbReference>
<dbReference type="Pfam" id="PF08426">
    <property type="entry name" value="ICE2"/>
    <property type="match status" value="1"/>
</dbReference>
<keyword evidence="1" id="KW-1133">Transmembrane helix</keyword>
<keyword evidence="1" id="KW-0472">Membrane</keyword>
<dbReference type="GO" id="GO:0004865">
    <property type="term" value="F:protein serine/threonine phosphatase inhibitor activity"/>
    <property type="evidence" value="ECO:0007669"/>
    <property type="project" value="EnsemblFungi"/>
</dbReference>
<dbReference type="GO" id="GO:0036228">
    <property type="term" value="P:protein localization to nuclear inner membrane"/>
    <property type="evidence" value="ECO:0007669"/>
    <property type="project" value="EnsemblFungi"/>
</dbReference>
<dbReference type="GO" id="GO:0048309">
    <property type="term" value="P:endoplasmic reticulum inheritance"/>
    <property type="evidence" value="ECO:0007669"/>
    <property type="project" value="EnsemblFungi"/>
</dbReference>
<keyword evidence="3" id="KW-1185">Reference proteome</keyword>
<dbReference type="AlphaFoldDB" id="A0A1E3QV17"/>
<dbReference type="GO" id="GO:0097038">
    <property type="term" value="C:perinuclear endoplasmic reticulum"/>
    <property type="evidence" value="ECO:0007669"/>
    <property type="project" value="EnsemblFungi"/>
</dbReference>
<evidence type="ECO:0000256" key="1">
    <source>
        <dbReference type="SAM" id="Phobius"/>
    </source>
</evidence>
<feature type="transmembrane region" description="Helical" evidence="1">
    <location>
        <begin position="37"/>
        <end position="54"/>
    </location>
</feature>
<accession>A0A1E3QV17</accession>
<dbReference type="GeneID" id="30150232"/>
<name>A0A1E3QV17_9ASCO</name>